<evidence type="ECO:0000256" key="1">
    <source>
        <dbReference type="ARBA" id="ARBA00006479"/>
    </source>
</evidence>
<dbReference type="Gene3D" id="3.30.420.40">
    <property type="match status" value="2"/>
</dbReference>
<proteinExistence type="inferred from homology"/>
<evidence type="ECO:0000313" key="2">
    <source>
        <dbReference type="EMBL" id="ATF26807.1"/>
    </source>
</evidence>
<dbReference type="EMBL" id="CP023483">
    <property type="protein sequence ID" value="ATF26807.1"/>
    <property type="molecule type" value="Genomic_DNA"/>
</dbReference>
<dbReference type="InterPro" id="IPR043129">
    <property type="entry name" value="ATPase_NBD"/>
</dbReference>
<dbReference type="GO" id="GO:0016301">
    <property type="term" value="F:kinase activity"/>
    <property type="evidence" value="ECO:0007669"/>
    <property type="project" value="UniProtKB-KW"/>
</dbReference>
<dbReference type="Proteomes" id="UP000270190">
    <property type="component" value="Unassembled WGS sequence"/>
</dbReference>
<keyword evidence="3" id="KW-0418">Kinase</keyword>
<dbReference type="RefSeq" id="WP_069118998.1">
    <property type="nucleotide sequence ID" value="NZ_CBCPKC010000001.1"/>
</dbReference>
<dbReference type="Proteomes" id="UP000243591">
    <property type="component" value="Chromosome"/>
</dbReference>
<organism evidence="2 4">
    <name type="scientific">Brochothrix thermosphacta</name>
    <name type="common">Microbacterium thermosphactum</name>
    <dbReference type="NCBI Taxonomy" id="2756"/>
    <lineage>
        <taxon>Bacteria</taxon>
        <taxon>Bacillati</taxon>
        <taxon>Bacillota</taxon>
        <taxon>Bacilli</taxon>
        <taxon>Bacillales</taxon>
        <taxon>Listeriaceae</taxon>
        <taxon>Brochothrix</taxon>
    </lineage>
</organism>
<accession>A0A1D2KUP2</accession>
<dbReference type="EC" id="2.7.1.-" evidence="3"/>
<dbReference type="STRING" id="2756.BFR44_05190"/>
<reference evidence="3" key="3">
    <citation type="submission" date="2018-04" db="EMBL/GenBank/DDBJ databases">
        <authorList>
            <person name="Go L.Y."/>
            <person name="Mitchell J.A."/>
        </authorList>
    </citation>
    <scope>NUCLEOTIDE SEQUENCE</scope>
    <source>
        <strain evidence="3">BSAS1 3</strain>
    </source>
</reference>
<evidence type="ECO:0000313" key="3">
    <source>
        <dbReference type="EMBL" id="SPP27377.1"/>
    </source>
</evidence>
<dbReference type="PANTHER" id="PTHR18964">
    <property type="entry name" value="ROK (REPRESSOR, ORF, KINASE) FAMILY"/>
    <property type="match status" value="1"/>
</dbReference>
<reference evidence="2 4" key="1">
    <citation type="submission" date="2017-09" db="EMBL/GenBank/DDBJ databases">
        <title>Complete Genome Sequences of Two Strains of the Meat Spoilage Bacterium Brochothrix thermosphacta Isolated from Ground Chicken.</title>
        <authorList>
            <person name="Paoli G.C."/>
            <person name="Wijey C."/>
            <person name="Chen C.-Y."/>
            <person name="Nguyen L."/>
            <person name="Yan X."/>
            <person name="Irwin P.L."/>
        </authorList>
    </citation>
    <scope>NUCLEOTIDE SEQUENCE [LARGE SCALE GENOMIC DNA]</scope>
    <source>
        <strain evidence="2 4">BI</strain>
    </source>
</reference>
<gene>
    <name evidence="3" type="ORF">BTBSAS_140009</name>
    <name evidence="2" type="ORF">CNY62_10845</name>
</gene>
<dbReference type="EMBL" id="OUNC01000006">
    <property type="protein sequence ID" value="SPP27377.1"/>
    <property type="molecule type" value="Genomic_DNA"/>
</dbReference>
<evidence type="ECO:0000313" key="5">
    <source>
        <dbReference type="Proteomes" id="UP000270190"/>
    </source>
</evidence>
<keyword evidence="3" id="KW-0808">Transferase</keyword>
<dbReference type="KEGG" id="bths:CNY62_10845"/>
<name>A0A1D2KUP2_BROTH</name>
<dbReference type="OrthoDB" id="9795247at2"/>
<dbReference type="InterPro" id="IPR000600">
    <property type="entry name" value="ROK"/>
</dbReference>
<keyword evidence="4" id="KW-1185">Reference proteome</keyword>
<dbReference type="PANTHER" id="PTHR18964:SF170">
    <property type="entry name" value="SUGAR KINASE"/>
    <property type="match status" value="1"/>
</dbReference>
<evidence type="ECO:0000313" key="4">
    <source>
        <dbReference type="Proteomes" id="UP000243591"/>
    </source>
</evidence>
<comment type="similarity">
    <text evidence="1">Belongs to the ROK (NagC/XylR) family.</text>
</comment>
<dbReference type="SUPFAM" id="SSF53067">
    <property type="entry name" value="Actin-like ATPase domain"/>
    <property type="match status" value="1"/>
</dbReference>
<sequence length="288" mass="30930">MSVLCFDIGGSAVKYGLFHNENLIEQAKFTTPVNWELMVAEMQAVKKKFEETHILSGVAISSPGAVNQVTGMIDGASAVPYIHHFEINKALENALGLPVTIENDANCSGLAEVAFGVAKNEDSALFIVLGTGVGGCLIIDNKVHHGHQLHGGEFGYMLLDGERSFSELGSAVNMARRYNEVMLTDLSGEEVFAAAVAGDEVALKEVETFYHYLALGIYNLQHAFDPACIVIGGGVSAKADLVAEVNHRIQAIKATVEIATLTPDVRVCQYHNDANLLGAVVNFKQLQK</sequence>
<dbReference type="CDD" id="cd24152">
    <property type="entry name" value="ASKHA_NBD_ROK-like"/>
    <property type="match status" value="1"/>
</dbReference>
<reference evidence="5" key="2">
    <citation type="submission" date="2018-04" db="EMBL/GenBank/DDBJ databases">
        <authorList>
            <person name="Illikoud N."/>
        </authorList>
    </citation>
    <scope>NUCLEOTIDE SEQUENCE [LARGE SCALE GENOMIC DNA]</scope>
</reference>
<dbReference type="AlphaFoldDB" id="A0A1D2KUP2"/>
<protein>
    <submittedName>
        <fullName evidence="3">Putative sugar kinase</fullName>
        <ecNumber evidence="3">2.7.1.-</ecNumber>
    </submittedName>
    <submittedName>
        <fullName evidence="2">ROK family protein</fullName>
    </submittedName>
</protein>
<dbReference type="Pfam" id="PF00480">
    <property type="entry name" value="ROK"/>
    <property type="match status" value="1"/>
</dbReference>